<evidence type="ECO:0000313" key="2">
    <source>
        <dbReference type="Proteomes" id="UP001295794"/>
    </source>
</evidence>
<dbReference type="EMBL" id="CAVNYO010000174">
    <property type="protein sequence ID" value="CAK5271642.1"/>
    <property type="molecule type" value="Genomic_DNA"/>
</dbReference>
<proteinExistence type="predicted"/>
<evidence type="ECO:0000313" key="1">
    <source>
        <dbReference type="EMBL" id="CAK5271642.1"/>
    </source>
</evidence>
<dbReference type="Proteomes" id="UP001295794">
    <property type="component" value="Unassembled WGS sequence"/>
</dbReference>
<name>A0AAD2H9T7_9AGAR</name>
<keyword evidence="2" id="KW-1185">Reference proteome</keyword>
<gene>
    <name evidence="1" type="ORF">MYCIT1_LOCUS16843</name>
</gene>
<comment type="caution">
    <text evidence="1">The sequence shown here is derived from an EMBL/GenBank/DDBJ whole genome shotgun (WGS) entry which is preliminary data.</text>
</comment>
<reference evidence="1" key="1">
    <citation type="submission" date="2023-11" db="EMBL/GenBank/DDBJ databases">
        <authorList>
            <person name="De Vega J J."/>
            <person name="De Vega J J."/>
        </authorList>
    </citation>
    <scope>NUCLEOTIDE SEQUENCE</scope>
</reference>
<dbReference type="AlphaFoldDB" id="A0AAD2H9T7"/>
<sequence length="201" mass="21966">MDSQLTLVDRAPPVRLTFGPDSMTNALVSCGGVPRYRIATRLHGFRTEIREVGPGGEDADAAEPAVVISRREVLKDTIRFRGGKEVKIAQWMRKTKLAGRVAYVVENELGSFTLRVDPVYRLALFADFDSETPIAHWSETDAATLVIDLPGPAAPETHLQILAAFTIQELRLRMLEKAAIVAQRRASIGLGSRGGSKLLSS</sequence>
<accession>A0AAD2H9T7</accession>
<protein>
    <submittedName>
        <fullName evidence="1">Uncharacterized protein</fullName>
    </submittedName>
</protein>
<organism evidence="1 2">
    <name type="scientific">Mycena citricolor</name>
    <dbReference type="NCBI Taxonomy" id="2018698"/>
    <lineage>
        <taxon>Eukaryota</taxon>
        <taxon>Fungi</taxon>
        <taxon>Dikarya</taxon>
        <taxon>Basidiomycota</taxon>
        <taxon>Agaricomycotina</taxon>
        <taxon>Agaricomycetes</taxon>
        <taxon>Agaricomycetidae</taxon>
        <taxon>Agaricales</taxon>
        <taxon>Marasmiineae</taxon>
        <taxon>Mycenaceae</taxon>
        <taxon>Mycena</taxon>
    </lineage>
</organism>